<gene>
    <name evidence="2" type="ORF">HED55_13080</name>
</gene>
<comment type="caution">
    <text evidence="2">The sequence shown here is derived from an EMBL/GenBank/DDBJ whole genome shotgun (WGS) entry which is preliminary data.</text>
</comment>
<proteinExistence type="predicted"/>
<organism evidence="2 3">
    <name type="scientific">Brucella haematophila</name>
    <dbReference type="NCBI Taxonomy" id="419474"/>
    <lineage>
        <taxon>Bacteria</taxon>
        <taxon>Pseudomonadati</taxon>
        <taxon>Pseudomonadota</taxon>
        <taxon>Alphaproteobacteria</taxon>
        <taxon>Hyphomicrobiales</taxon>
        <taxon>Brucellaceae</taxon>
        <taxon>Brucella/Ochrobactrum group</taxon>
        <taxon>Brucella</taxon>
    </lineage>
</organism>
<dbReference type="EMBL" id="JAAVLN010000002">
    <property type="protein sequence ID" value="NKC03867.1"/>
    <property type="molecule type" value="Genomic_DNA"/>
</dbReference>
<sequence length="124" mass="14102">MTQKSKGPAEAATSNPGDVHLTQQGKKNMDTNSTEIPSQARQRVPSLYDLETPICELKTFLYMLQVVWEGMPIEKIRRFPSDKLLICSNDRSEAISFSILEAQEKARDVFSLWEKLVEEKRASV</sequence>
<keyword evidence="3" id="KW-1185">Reference proteome</keyword>
<name>A0ABX1DLL3_9HYPH</name>
<evidence type="ECO:0000256" key="1">
    <source>
        <dbReference type="SAM" id="MobiDB-lite"/>
    </source>
</evidence>
<feature type="compositionally biased region" description="Polar residues" evidence="1">
    <location>
        <begin position="12"/>
        <end position="41"/>
    </location>
</feature>
<dbReference type="Proteomes" id="UP000704467">
    <property type="component" value="Unassembled WGS sequence"/>
</dbReference>
<reference evidence="2 3" key="1">
    <citation type="submission" date="2020-03" db="EMBL/GenBank/DDBJ databases">
        <title>Whole genome sequencing of clinical and environmental type strains of Ochrobactrum.</title>
        <authorList>
            <person name="Dharne M."/>
        </authorList>
    </citation>
    <scope>NUCLEOTIDE SEQUENCE [LARGE SCALE GENOMIC DNA]</scope>
    <source>
        <strain evidence="2 3">CIP 109452</strain>
    </source>
</reference>
<accession>A0ABX1DLL3</accession>
<protein>
    <submittedName>
        <fullName evidence="2">Uncharacterized protein</fullName>
    </submittedName>
</protein>
<evidence type="ECO:0000313" key="2">
    <source>
        <dbReference type="EMBL" id="NKC03867.1"/>
    </source>
</evidence>
<feature type="region of interest" description="Disordered" evidence="1">
    <location>
        <begin position="1"/>
        <end position="42"/>
    </location>
</feature>
<dbReference type="RefSeq" id="WP_138786092.1">
    <property type="nucleotide sequence ID" value="NZ_JBHEEQ010000009.1"/>
</dbReference>
<evidence type="ECO:0000313" key="3">
    <source>
        <dbReference type="Proteomes" id="UP000704467"/>
    </source>
</evidence>